<dbReference type="InterPro" id="IPR000477">
    <property type="entry name" value="RT_dom"/>
</dbReference>
<keyword evidence="3" id="KW-1185">Reference proteome</keyword>
<dbReference type="PANTHER" id="PTHR47027">
    <property type="entry name" value="REVERSE TRANSCRIPTASE DOMAIN-CONTAINING PROTEIN"/>
    <property type="match status" value="1"/>
</dbReference>
<proteinExistence type="predicted"/>
<gene>
    <name evidence="2" type="ORF">QYM36_010708</name>
</gene>
<feature type="domain" description="Reverse transcriptase" evidence="1">
    <location>
        <begin position="1"/>
        <end position="84"/>
    </location>
</feature>
<dbReference type="AlphaFoldDB" id="A0AA88L271"/>
<dbReference type="PANTHER" id="PTHR47027:SF20">
    <property type="entry name" value="REVERSE TRANSCRIPTASE-LIKE PROTEIN WITH RNA-DIRECTED DNA POLYMERASE DOMAIN"/>
    <property type="match status" value="1"/>
</dbReference>
<evidence type="ECO:0000259" key="1">
    <source>
        <dbReference type="PROSITE" id="PS50878"/>
    </source>
</evidence>
<dbReference type="PROSITE" id="PS50878">
    <property type="entry name" value="RT_POL"/>
    <property type="match status" value="1"/>
</dbReference>
<comment type="caution">
    <text evidence="2">The sequence shown here is derived from an EMBL/GenBank/DDBJ whole genome shotgun (WGS) entry which is preliminary data.</text>
</comment>
<name>A0AA88L271_ARTSF</name>
<protein>
    <recommendedName>
        <fullName evidence="1">Reverse transcriptase domain-containing protein</fullName>
    </recommendedName>
</protein>
<organism evidence="2 3">
    <name type="scientific">Artemia franciscana</name>
    <name type="common">Brine shrimp</name>
    <name type="synonym">Artemia sanfranciscana</name>
    <dbReference type="NCBI Taxonomy" id="6661"/>
    <lineage>
        <taxon>Eukaryota</taxon>
        <taxon>Metazoa</taxon>
        <taxon>Ecdysozoa</taxon>
        <taxon>Arthropoda</taxon>
        <taxon>Crustacea</taxon>
        <taxon>Branchiopoda</taxon>
        <taxon>Anostraca</taxon>
        <taxon>Artemiidae</taxon>
        <taxon>Artemia</taxon>
    </lineage>
</organism>
<reference evidence="2" key="1">
    <citation type="submission" date="2023-07" db="EMBL/GenBank/DDBJ databases">
        <title>Chromosome-level genome assembly of Artemia franciscana.</title>
        <authorList>
            <person name="Jo E."/>
        </authorList>
    </citation>
    <scope>NUCLEOTIDE SEQUENCE</scope>
    <source>
        <tissue evidence="2">Whole body</tissue>
    </source>
</reference>
<sequence>MVLGLGIHVSDLEYADDIDALAADPVTAQAMLNEITHFSQLLGMKINTAKTIVMDLNIQSDCQLVLYGQELERVNSFTYLGSVKEPHGGCDLDKMFTLWVFTSTNGSGYLALASMPSKMIFLSLGGQNNVVPLYFAKLRDTASVKFEKLKQDYGEHSLSRAQSEAAANKELLTEESTFEDLRDQDFEMKIELCECEEIKKIVSSIKSNSAGMLQ</sequence>
<evidence type="ECO:0000313" key="3">
    <source>
        <dbReference type="Proteomes" id="UP001187531"/>
    </source>
</evidence>
<dbReference type="Proteomes" id="UP001187531">
    <property type="component" value="Unassembled WGS sequence"/>
</dbReference>
<evidence type="ECO:0000313" key="2">
    <source>
        <dbReference type="EMBL" id="KAK2716218.1"/>
    </source>
</evidence>
<accession>A0AA88L271</accession>
<dbReference type="EMBL" id="JAVRJZ010000012">
    <property type="protein sequence ID" value="KAK2716218.1"/>
    <property type="molecule type" value="Genomic_DNA"/>
</dbReference>